<sequence length="154" mass="17124">MFACLVIGDSIGVGLSGAINNRYASGCDSVVEAGATIDQILAWRKPARLYGTTVLAVGSNDQPSRQLTLKLTRLRQNIATKRVIWMLPYSRERAYLINSIAVTFGDDTLDIARFRTSDRVHPISYDEIAAVLLPRGQPRGSRKSTVEWSQRSRR</sequence>
<accession>A0A1S1H776</accession>
<comment type="caution">
    <text evidence="1">The sequence shown here is derived from an EMBL/GenBank/DDBJ whole genome shotgun (WGS) entry which is preliminary data.</text>
</comment>
<name>A0A1S1H776_9SPHN</name>
<evidence type="ECO:0008006" key="3">
    <source>
        <dbReference type="Google" id="ProtNLM"/>
    </source>
</evidence>
<evidence type="ECO:0000313" key="2">
    <source>
        <dbReference type="Proteomes" id="UP000179467"/>
    </source>
</evidence>
<gene>
    <name evidence="1" type="ORF">BHE75_04399</name>
</gene>
<keyword evidence="2" id="KW-1185">Reference proteome</keyword>
<reference evidence="1 2" key="1">
    <citation type="submission" date="2016-09" db="EMBL/GenBank/DDBJ databases">
        <title>Metabolic pathway, cell adaptation mechanisms and a novel monoxygenase revealed through proteogenomic-transcription analysis of a Sphingomonas haloaromaticamans strain degrading the fungicide ortho-phenylphenol.</title>
        <authorList>
            <person name="Perruchon C."/>
            <person name="Papadopoulou E.S."/>
            <person name="Rousidou C."/>
            <person name="Vasileiadis S."/>
            <person name="Tanou G."/>
            <person name="Amoutzias G."/>
            <person name="Molassiotis A."/>
            <person name="Karpouzas D.G."/>
        </authorList>
    </citation>
    <scope>NUCLEOTIDE SEQUENCE [LARGE SCALE GENOMIC DNA]</scope>
    <source>
        <strain evidence="1 2">P3</strain>
    </source>
</reference>
<dbReference type="EMBL" id="MIPT01000002">
    <property type="protein sequence ID" value="OHT17895.1"/>
    <property type="molecule type" value="Genomic_DNA"/>
</dbReference>
<dbReference type="AlphaFoldDB" id="A0A1S1H776"/>
<protein>
    <recommendedName>
        <fullName evidence="3">SGNH hydrolase-type esterase domain-containing protein</fullName>
    </recommendedName>
</protein>
<dbReference type="Proteomes" id="UP000179467">
    <property type="component" value="Unassembled WGS sequence"/>
</dbReference>
<proteinExistence type="predicted"/>
<evidence type="ECO:0000313" key="1">
    <source>
        <dbReference type="EMBL" id="OHT17895.1"/>
    </source>
</evidence>
<organism evidence="1 2">
    <name type="scientific">Edaphosphingomonas haloaromaticamans</name>
    <dbReference type="NCBI Taxonomy" id="653954"/>
    <lineage>
        <taxon>Bacteria</taxon>
        <taxon>Pseudomonadati</taxon>
        <taxon>Pseudomonadota</taxon>
        <taxon>Alphaproteobacteria</taxon>
        <taxon>Sphingomonadales</taxon>
        <taxon>Rhizorhabdaceae</taxon>
        <taxon>Edaphosphingomonas</taxon>
    </lineage>
</organism>